<feature type="non-terminal residue" evidence="1">
    <location>
        <position position="298"/>
    </location>
</feature>
<evidence type="ECO:0000313" key="1">
    <source>
        <dbReference type="EMBL" id="NMO23558.1"/>
    </source>
</evidence>
<reference evidence="1 2" key="1">
    <citation type="submission" date="2020-04" db="EMBL/GenBank/DDBJ databases">
        <title>Draft genome of Pyxidicoccus fallax type strain.</title>
        <authorList>
            <person name="Whitworth D.E."/>
        </authorList>
    </citation>
    <scope>NUCLEOTIDE SEQUENCE [LARGE SCALE GENOMIC DNA]</scope>
    <source>
        <strain evidence="1 2">DSM 14698</strain>
    </source>
</reference>
<comment type="caution">
    <text evidence="1">The sequence shown here is derived from an EMBL/GenBank/DDBJ whole genome shotgun (WGS) entry which is preliminary data.</text>
</comment>
<dbReference type="Proteomes" id="UP000518300">
    <property type="component" value="Unassembled WGS sequence"/>
</dbReference>
<dbReference type="InterPro" id="IPR011754">
    <property type="entry name" value="Mxa_paralog_2268"/>
</dbReference>
<keyword evidence="2" id="KW-1185">Reference proteome</keyword>
<name>A0A848LZB2_9BACT</name>
<protein>
    <submittedName>
        <fullName evidence="1">DUF2381 family protein</fullName>
    </submittedName>
</protein>
<dbReference type="EMBL" id="JABBJJ010000659">
    <property type="protein sequence ID" value="NMO23558.1"/>
    <property type="molecule type" value="Genomic_DNA"/>
</dbReference>
<dbReference type="RefSeq" id="WP_169352613.1">
    <property type="nucleotide sequence ID" value="NZ_JABBJJ010000659.1"/>
</dbReference>
<sequence length="298" mass="31654">MFLPSSLVTVVVMVLAGAAADSEQPREGGRQRTEQVILLRGDEAPASHGVRVAPEAATLVLFDTPIALASEDIPALQSFERAEVAESSLVLRPSVELRADAPLKLTVRFRDGRSPRQVQLVLTSVRGVVDTQVEVLREEKTEAHLVAELAKLRGVCAATEAGLAALRARCARAGLAGLFVSGEMDREDGVKAHRPEVEPARRGVSPQGHVTIFRTGDTVMVGLKLENPPGQAPWGPGPARLVRLDARGESLEEARLVPVVMEPERLVSGQSALVGVQWEEPPGAPAVAVRLEVVDAGG</sequence>
<organism evidence="1 2">
    <name type="scientific">Pyxidicoccus fallax</name>
    <dbReference type="NCBI Taxonomy" id="394095"/>
    <lineage>
        <taxon>Bacteria</taxon>
        <taxon>Pseudomonadati</taxon>
        <taxon>Myxococcota</taxon>
        <taxon>Myxococcia</taxon>
        <taxon>Myxococcales</taxon>
        <taxon>Cystobacterineae</taxon>
        <taxon>Myxococcaceae</taxon>
        <taxon>Pyxidicoccus</taxon>
    </lineage>
</organism>
<dbReference type="Pfam" id="PF09544">
    <property type="entry name" value="DUF2381"/>
    <property type="match status" value="1"/>
</dbReference>
<accession>A0A848LZB2</accession>
<dbReference type="NCBIfam" id="TIGR02268">
    <property type="entry name" value="Myxococcus xanthus paralogous family TIGR02268"/>
    <property type="match status" value="1"/>
</dbReference>
<proteinExistence type="predicted"/>
<dbReference type="AlphaFoldDB" id="A0A848LZB2"/>
<gene>
    <name evidence="1" type="ORF">HG543_53195</name>
</gene>
<evidence type="ECO:0000313" key="2">
    <source>
        <dbReference type="Proteomes" id="UP000518300"/>
    </source>
</evidence>